<keyword evidence="3" id="KW-1185">Reference proteome</keyword>
<proteinExistence type="predicted"/>
<feature type="region of interest" description="Disordered" evidence="1">
    <location>
        <begin position="56"/>
        <end position="80"/>
    </location>
</feature>
<dbReference type="EMBL" id="JAUZQC010000021">
    <property type="protein sequence ID" value="KAK5852414.1"/>
    <property type="molecule type" value="Genomic_DNA"/>
</dbReference>
<name>A0AAN7X1S0_ELEMC</name>
<evidence type="ECO:0000313" key="2">
    <source>
        <dbReference type="EMBL" id="KAK5852414.1"/>
    </source>
</evidence>
<evidence type="ECO:0000313" key="3">
    <source>
        <dbReference type="Proteomes" id="UP001346869"/>
    </source>
</evidence>
<reference evidence="2 3" key="1">
    <citation type="journal article" date="2023" name="Genes (Basel)">
        <title>Chromosome-Level Genome Assembly and Circadian Gene Repertoire of the Patagonia Blennie Eleginops maclovinus-The Closest Ancestral Proxy of Antarctic Cryonotothenioids.</title>
        <authorList>
            <person name="Cheng C.C."/>
            <person name="Rivera-Colon A.G."/>
            <person name="Minhas B.F."/>
            <person name="Wilson L."/>
            <person name="Rayamajhi N."/>
            <person name="Vargas-Chacoff L."/>
            <person name="Catchen J.M."/>
        </authorList>
    </citation>
    <scope>NUCLEOTIDE SEQUENCE [LARGE SCALE GENOMIC DNA]</scope>
    <source>
        <strain evidence="2">JMC-PN-2008</strain>
    </source>
</reference>
<protein>
    <submittedName>
        <fullName evidence="2">Uncharacterized protein</fullName>
    </submittedName>
</protein>
<evidence type="ECO:0000256" key="1">
    <source>
        <dbReference type="SAM" id="MobiDB-lite"/>
    </source>
</evidence>
<dbReference type="Proteomes" id="UP001346869">
    <property type="component" value="Unassembled WGS sequence"/>
</dbReference>
<sequence length="80" mass="8403">MWPYLCPASAANSSDLHVPTVGLPQVGMTILGSIEQDTSLRRAVSLISTLCELLGSAPPHSSASSTSEENNPNSPNARRI</sequence>
<organism evidence="2 3">
    <name type="scientific">Eleginops maclovinus</name>
    <name type="common">Patagonian blennie</name>
    <name type="synonym">Eleginus maclovinus</name>
    <dbReference type="NCBI Taxonomy" id="56733"/>
    <lineage>
        <taxon>Eukaryota</taxon>
        <taxon>Metazoa</taxon>
        <taxon>Chordata</taxon>
        <taxon>Craniata</taxon>
        <taxon>Vertebrata</taxon>
        <taxon>Euteleostomi</taxon>
        <taxon>Actinopterygii</taxon>
        <taxon>Neopterygii</taxon>
        <taxon>Teleostei</taxon>
        <taxon>Neoteleostei</taxon>
        <taxon>Acanthomorphata</taxon>
        <taxon>Eupercaria</taxon>
        <taxon>Perciformes</taxon>
        <taxon>Notothenioidei</taxon>
        <taxon>Eleginopidae</taxon>
        <taxon>Eleginops</taxon>
    </lineage>
</organism>
<gene>
    <name evidence="2" type="ORF">PBY51_023883</name>
</gene>
<reference evidence="2 3" key="2">
    <citation type="journal article" date="2023" name="Mol. Biol. Evol.">
        <title>Genomics of Secondarily Temperate Adaptation in the Only Non-Antarctic Icefish.</title>
        <authorList>
            <person name="Rivera-Colon A.G."/>
            <person name="Rayamajhi N."/>
            <person name="Minhas B.F."/>
            <person name="Madrigal G."/>
            <person name="Bilyk K.T."/>
            <person name="Yoon V."/>
            <person name="Hune M."/>
            <person name="Gregory S."/>
            <person name="Cheng C.H.C."/>
            <person name="Catchen J.M."/>
        </authorList>
    </citation>
    <scope>NUCLEOTIDE SEQUENCE [LARGE SCALE GENOMIC DNA]</scope>
    <source>
        <strain evidence="2">JMC-PN-2008</strain>
    </source>
</reference>
<dbReference type="AlphaFoldDB" id="A0AAN7X1S0"/>
<comment type="caution">
    <text evidence="2">The sequence shown here is derived from an EMBL/GenBank/DDBJ whole genome shotgun (WGS) entry which is preliminary data.</text>
</comment>
<accession>A0AAN7X1S0</accession>